<dbReference type="GO" id="GO:0006654">
    <property type="term" value="P:phosphatidic acid biosynthetic process"/>
    <property type="evidence" value="ECO:0007669"/>
    <property type="project" value="TreeGrafter"/>
</dbReference>
<name>A0A840S6I0_9SPIR</name>
<dbReference type="PANTHER" id="PTHR10434:SF11">
    <property type="entry name" value="1-ACYL-SN-GLYCEROL-3-PHOSPHATE ACYLTRANSFERASE"/>
    <property type="match status" value="1"/>
</dbReference>
<evidence type="ECO:0000259" key="4">
    <source>
        <dbReference type="SMART" id="SM00563"/>
    </source>
</evidence>
<evidence type="ECO:0000313" key="5">
    <source>
        <dbReference type="EMBL" id="MBB5218149.1"/>
    </source>
</evidence>
<evidence type="ECO:0000313" key="8">
    <source>
        <dbReference type="Proteomes" id="UP000593591"/>
    </source>
</evidence>
<keyword evidence="3 5" id="KW-0012">Acyltransferase</keyword>
<proteinExistence type="predicted"/>
<evidence type="ECO:0000313" key="6">
    <source>
        <dbReference type="EMBL" id="QOS40144.1"/>
    </source>
</evidence>
<evidence type="ECO:0000256" key="1">
    <source>
        <dbReference type="ARBA" id="ARBA00005189"/>
    </source>
</evidence>
<dbReference type="GO" id="GO:0003841">
    <property type="term" value="F:1-acylglycerol-3-phosphate O-acyltransferase activity"/>
    <property type="evidence" value="ECO:0007669"/>
    <property type="project" value="UniProtKB-EC"/>
</dbReference>
<dbReference type="KEGG" id="trc:DYE49_06615"/>
<dbReference type="AlphaFoldDB" id="A0A840S6I0"/>
<feature type="domain" description="Phospholipid/glycerol acyltransferase" evidence="4">
    <location>
        <begin position="71"/>
        <end position="190"/>
    </location>
</feature>
<dbReference type="EMBL" id="CP031517">
    <property type="protein sequence ID" value="QOS40144.1"/>
    <property type="molecule type" value="Genomic_DNA"/>
</dbReference>
<dbReference type="Pfam" id="PF01553">
    <property type="entry name" value="Acyltransferase"/>
    <property type="match status" value="1"/>
</dbReference>
<accession>A0A840S6I0</accession>
<comment type="pathway">
    <text evidence="1">Lipid metabolism.</text>
</comment>
<gene>
    <name evidence="6" type="ORF">DYE49_06615</name>
    <name evidence="5" type="ORF">HNP77_000493</name>
</gene>
<dbReference type="InterPro" id="IPR002123">
    <property type="entry name" value="Plipid/glycerol_acylTrfase"/>
</dbReference>
<reference evidence="5 7" key="2">
    <citation type="submission" date="2020-08" db="EMBL/GenBank/DDBJ databases">
        <title>Genomic Encyclopedia of Type Strains, Phase IV (KMG-IV): sequencing the most valuable type-strain genomes for metagenomic binning, comparative biology and taxonomic classification.</title>
        <authorList>
            <person name="Goeker M."/>
        </authorList>
    </citation>
    <scope>NUCLEOTIDE SEQUENCE [LARGE SCALE GENOMIC DNA]</scope>
    <source>
        <strain evidence="5 7">DSM 103679</strain>
    </source>
</reference>
<dbReference type="SMART" id="SM00563">
    <property type="entry name" value="PlsC"/>
    <property type="match status" value="1"/>
</dbReference>
<keyword evidence="2 5" id="KW-0808">Transferase</keyword>
<organism evidence="5 7">
    <name type="scientific">Treponema rectale</name>
    <dbReference type="NCBI Taxonomy" id="744512"/>
    <lineage>
        <taxon>Bacteria</taxon>
        <taxon>Pseudomonadati</taxon>
        <taxon>Spirochaetota</taxon>
        <taxon>Spirochaetia</taxon>
        <taxon>Spirochaetales</taxon>
        <taxon>Treponemataceae</taxon>
        <taxon>Treponema</taxon>
    </lineage>
</organism>
<keyword evidence="7" id="KW-1185">Reference proteome</keyword>
<dbReference type="EMBL" id="JACHFR010000001">
    <property type="protein sequence ID" value="MBB5218149.1"/>
    <property type="molecule type" value="Genomic_DNA"/>
</dbReference>
<sequence>MISLFTLILAFSALSFPTFMLCLCYPFSRRAAVFWSDFITNRTSRIFFAILKMYRKFSFIGGPKDNLPEHFVVISNHQSLLDIVVFLKYFYPERIVRFVAKDALGKVPMVGKMLRSQGHCMIPRKGGAGIAMRSIEDFGKRMLVRKQNPIIFPEGTRSRDGSLGQFYSAGFRRLEETVRLPVVVCALDGGWKLSRIDDIFKNLHRGAYRVKILKIYDAPSSKDEEKKILEEAPVLIQAQLDKWRGMAEDSAEL</sequence>
<dbReference type="PANTHER" id="PTHR10434">
    <property type="entry name" value="1-ACYL-SN-GLYCEROL-3-PHOSPHATE ACYLTRANSFERASE"/>
    <property type="match status" value="1"/>
</dbReference>
<protein>
    <submittedName>
        <fullName evidence="5">1-acyl-sn-glycerol-3-phosphate acyltransferase</fullName>
        <ecNumber evidence="5">2.3.1.51</ecNumber>
    </submittedName>
</protein>
<dbReference type="CDD" id="cd07989">
    <property type="entry name" value="LPLAT_AGPAT-like"/>
    <property type="match status" value="1"/>
</dbReference>
<dbReference type="Proteomes" id="UP000578697">
    <property type="component" value="Unassembled WGS sequence"/>
</dbReference>
<dbReference type="Proteomes" id="UP000593591">
    <property type="component" value="Chromosome"/>
</dbReference>
<dbReference type="SUPFAM" id="SSF69593">
    <property type="entry name" value="Glycerol-3-phosphate (1)-acyltransferase"/>
    <property type="match status" value="1"/>
</dbReference>
<evidence type="ECO:0000256" key="2">
    <source>
        <dbReference type="ARBA" id="ARBA00022679"/>
    </source>
</evidence>
<reference evidence="6 8" key="1">
    <citation type="submission" date="2018-08" db="EMBL/GenBank/DDBJ databases">
        <title>The first complete genome of Treponema rectale (CHPAT), a commensal spirochete of the bovine rectum.</title>
        <authorList>
            <person name="Staton G.J."/>
            <person name="Clegg S.R."/>
            <person name="Carter S.D."/>
            <person name="Radford A.D."/>
            <person name="Darby A."/>
            <person name="Hall N."/>
            <person name="Birtles R.J."/>
            <person name="Evans N.J."/>
        </authorList>
    </citation>
    <scope>NUCLEOTIDE SEQUENCE [LARGE SCALE GENOMIC DNA]</scope>
    <source>
        <strain evidence="6 8">CHPA</strain>
    </source>
</reference>
<evidence type="ECO:0000313" key="7">
    <source>
        <dbReference type="Proteomes" id="UP000578697"/>
    </source>
</evidence>
<dbReference type="EC" id="2.3.1.51" evidence="5"/>
<evidence type="ECO:0000256" key="3">
    <source>
        <dbReference type="ARBA" id="ARBA00023315"/>
    </source>
</evidence>